<reference evidence="1 2" key="1">
    <citation type="submission" date="2024-05" db="EMBL/GenBank/DDBJ databases">
        <title>Haplotype-resolved chromosome-level genome assembly of Huyou (Citrus changshanensis).</title>
        <authorList>
            <person name="Miao C."/>
            <person name="Chen W."/>
            <person name="Wu Y."/>
            <person name="Wang L."/>
            <person name="Zhao S."/>
            <person name="Grierson D."/>
            <person name="Xu C."/>
            <person name="Chen K."/>
        </authorList>
    </citation>
    <scope>NUCLEOTIDE SEQUENCE [LARGE SCALE GENOMIC DNA]</scope>
    <source>
        <strain evidence="1">01-14</strain>
        <tissue evidence="1">Leaf</tissue>
    </source>
</reference>
<dbReference type="Proteomes" id="UP001428341">
    <property type="component" value="Unassembled WGS sequence"/>
</dbReference>
<organism evidence="1 2">
    <name type="scientific">Citrus x changshan-huyou</name>
    <dbReference type="NCBI Taxonomy" id="2935761"/>
    <lineage>
        <taxon>Eukaryota</taxon>
        <taxon>Viridiplantae</taxon>
        <taxon>Streptophyta</taxon>
        <taxon>Embryophyta</taxon>
        <taxon>Tracheophyta</taxon>
        <taxon>Spermatophyta</taxon>
        <taxon>Magnoliopsida</taxon>
        <taxon>eudicotyledons</taxon>
        <taxon>Gunneridae</taxon>
        <taxon>Pentapetalae</taxon>
        <taxon>rosids</taxon>
        <taxon>malvids</taxon>
        <taxon>Sapindales</taxon>
        <taxon>Rutaceae</taxon>
        <taxon>Aurantioideae</taxon>
        <taxon>Citrus</taxon>
    </lineage>
</organism>
<protein>
    <submittedName>
        <fullName evidence="1">Uncharacterized protein</fullName>
    </submittedName>
</protein>
<gene>
    <name evidence="1" type="ORF">WN944_000039</name>
</gene>
<dbReference type="AlphaFoldDB" id="A0AAP0MEL5"/>
<dbReference type="EMBL" id="JBCGBO010000004">
    <property type="protein sequence ID" value="KAK9207693.1"/>
    <property type="molecule type" value="Genomic_DNA"/>
</dbReference>
<name>A0AAP0MEL5_9ROSI</name>
<evidence type="ECO:0000313" key="2">
    <source>
        <dbReference type="Proteomes" id="UP001428341"/>
    </source>
</evidence>
<accession>A0AAP0MEL5</accession>
<sequence length="48" mass="5812">MDDRQDQFAGLDNWLNNDQWPQPEQLLDAALEDEDQELANRLEAWKYY</sequence>
<proteinExistence type="predicted"/>
<evidence type="ECO:0000313" key="1">
    <source>
        <dbReference type="EMBL" id="KAK9207693.1"/>
    </source>
</evidence>
<comment type="caution">
    <text evidence="1">The sequence shown here is derived from an EMBL/GenBank/DDBJ whole genome shotgun (WGS) entry which is preliminary data.</text>
</comment>
<keyword evidence="2" id="KW-1185">Reference proteome</keyword>